<evidence type="ECO:0000259" key="8">
    <source>
        <dbReference type="PROSITE" id="PS50110"/>
    </source>
</evidence>
<keyword evidence="3" id="KW-0805">Transcription regulation</keyword>
<keyword evidence="2" id="KW-0902">Two-component regulatory system</keyword>
<feature type="domain" description="PAC" evidence="10">
    <location>
        <begin position="340"/>
        <end position="392"/>
    </location>
</feature>
<dbReference type="RefSeq" id="WP_073070795.1">
    <property type="nucleotide sequence ID" value="NZ_MPPI01000009.1"/>
</dbReference>
<evidence type="ECO:0000256" key="1">
    <source>
        <dbReference type="ARBA" id="ARBA00022553"/>
    </source>
</evidence>
<dbReference type="Gene3D" id="3.30.450.20">
    <property type="entry name" value="PAS domain"/>
    <property type="match status" value="1"/>
</dbReference>
<name>A0A2T1DI35_9CYAN</name>
<dbReference type="NCBIfam" id="TIGR00229">
    <property type="entry name" value="sensory_box"/>
    <property type="match status" value="1"/>
</dbReference>
<organism evidence="11 12">
    <name type="scientific">Phormidesmis priestleyi ULC007</name>
    <dbReference type="NCBI Taxonomy" id="1920490"/>
    <lineage>
        <taxon>Bacteria</taxon>
        <taxon>Bacillati</taxon>
        <taxon>Cyanobacteriota</taxon>
        <taxon>Cyanophyceae</taxon>
        <taxon>Leptolyngbyales</taxon>
        <taxon>Leptolyngbyaceae</taxon>
        <taxon>Phormidesmis</taxon>
    </lineage>
</organism>
<evidence type="ECO:0000313" key="11">
    <source>
        <dbReference type="EMBL" id="PSB20136.1"/>
    </source>
</evidence>
<reference evidence="11 12" key="1">
    <citation type="submission" date="2018-02" db="EMBL/GenBank/DDBJ databases">
        <authorList>
            <person name="Cohen D.B."/>
            <person name="Kent A.D."/>
        </authorList>
    </citation>
    <scope>NUCLEOTIDE SEQUENCE [LARGE SCALE GENOMIC DNA]</scope>
    <source>
        <strain evidence="11 12">ULC007</strain>
    </source>
</reference>
<dbReference type="InterPro" id="IPR001789">
    <property type="entry name" value="Sig_transdc_resp-reg_receiver"/>
</dbReference>
<dbReference type="PROSITE" id="PS50113">
    <property type="entry name" value="PAC"/>
    <property type="match status" value="1"/>
</dbReference>
<protein>
    <submittedName>
        <fullName evidence="11">PAS domain S-box protein</fullName>
    </submittedName>
</protein>
<dbReference type="InterPro" id="IPR000014">
    <property type="entry name" value="PAS"/>
</dbReference>
<dbReference type="CDD" id="cd19920">
    <property type="entry name" value="REC_PA4781-like"/>
    <property type="match status" value="1"/>
</dbReference>
<dbReference type="OrthoDB" id="1927110at2"/>
<feature type="domain" description="Response regulatory" evidence="8">
    <location>
        <begin position="123"/>
        <end position="239"/>
    </location>
</feature>
<accession>A0A2T1DI35</accession>
<dbReference type="SMART" id="SM00086">
    <property type="entry name" value="PAC"/>
    <property type="match status" value="1"/>
</dbReference>
<dbReference type="STRING" id="1920490.GCA_001895925_03751"/>
<dbReference type="PROSITE" id="PS50110">
    <property type="entry name" value="RESPONSE_REGULATORY"/>
    <property type="match status" value="1"/>
</dbReference>
<dbReference type="SMART" id="SM00448">
    <property type="entry name" value="REC"/>
    <property type="match status" value="1"/>
</dbReference>
<keyword evidence="5" id="KW-0804">Transcription</keyword>
<dbReference type="Pfam" id="PF13426">
    <property type="entry name" value="PAS_9"/>
    <property type="match status" value="1"/>
</dbReference>
<dbReference type="Pfam" id="PF00072">
    <property type="entry name" value="Response_reg"/>
    <property type="match status" value="1"/>
</dbReference>
<keyword evidence="7" id="KW-0175">Coiled coil</keyword>
<proteinExistence type="predicted"/>
<sequence length="414" mass="46314">MIADDSNLQVSHPQRENSVSLSPITAYYVHKLLAHNFDRLTPITSGQADIDASLLSDLSLGIVHLDSVDQATSSAVLQLERRVMQHQALSSQGAKHLPDLRDAEQEIFRLLGFNLAQSDPHATILIIDDTPDVLRFLSEALTQQGYEVCSALDGGLALNQIHVIAPDLILLDVMMPGVDGYEVCERLKANPLTKGIPVIFISAIADSLDKVKGFDLGGVDYVTKPFQTEEVLARIEHQLNLRSLQKRLEEQNIRLQQELQTQQTVEESYRSIFENASIALFQSTPSGRFVRVNHALAQLLGYDSPQAVLQEINQISEQLYVNPKRRSQLITYLQQFGVVNDFESQIYRKDGTTIWVCEDIRVVKDGQGNPLLYEGTLKNVSDRKHAESLACQQQTKTEGFLIQLLFHILSGENM</sequence>
<dbReference type="GO" id="GO:0005829">
    <property type="term" value="C:cytosol"/>
    <property type="evidence" value="ECO:0007669"/>
    <property type="project" value="TreeGrafter"/>
</dbReference>
<reference evidence="11 12" key="2">
    <citation type="submission" date="2018-03" db="EMBL/GenBank/DDBJ databases">
        <title>The ancient ancestry and fast evolution of plastids.</title>
        <authorList>
            <person name="Moore K.R."/>
            <person name="Magnabosco C."/>
            <person name="Momper L."/>
            <person name="Gold D.A."/>
            <person name="Bosak T."/>
            <person name="Fournier G.P."/>
        </authorList>
    </citation>
    <scope>NUCLEOTIDE SEQUENCE [LARGE SCALE GENOMIC DNA]</scope>
    <source>
        <strain evidence="11 12">ULC007</strain>
    </source>
</reference>
<dbReference type="InterPro" id="IPR011006">
    <property type="entry name" value="CheY-like_superfamily"/>
</dbReference>
<evidence type="ECO:0000259" key="10">
    <source>
        <dbReference type="PROSITE" id="PS50113"/>
    </source>
</evidence>
<dbReference type="AlphaFoldDB" id="A0A2T1DI35"/>
<evidence type="ECO:0000256" key="6">
    <source>
        <dbReference type="PROSITE-ProRule" id="PRU00169"/>
    </source>
</evidence>
<dbReference type="InterPro" id="IPR039420">
    <property type="entry name" value="WalR-like"/>
</dbReference>
<evidence type="ECO:0000256" key="5">
    <source>
        <dbReference type="ARBA" id="ARBA00023163"/>
    </source>
</evidence>
<dbReference type="CDD" id="cd00130">
    <property type="entry name" value="PAS"/>
    <property type="match status" value="1"/>
</dbReference>
<dbReference type="SUPFAM" id="SSF55785">
    <property type="entry name" value="PYP-like sensor domain (PAS domain)"/>
    <property type="match status" value="1"/>
</dbReference>
<evidence type="ECO:0000256" key="3">
    <source>
        <dbReference type="ARBA" id="ARBA00023015"/>
    </source>
</evidence>
<dbReference type="PANTHER" id="PTHR48111:SF1">
    <property type="entry name" value="TWO-COMPONENT RESPONSE REGULATOR ORR33"/>
    <property type="match status" value="1"/>
</dbReference>
<dbReference type="PROSITE" id="PS50112">
    <property type="entry name" value="PAS"/>
    <property type="match status" value="1"/>
</dbReference>
<dbReference type="GO" id="GO:0000156">
    <property type="term" value="F:phosphorelay response regulator activity"/>
    <property type="evidence" value="ECO:0007669"/>
    <property type="project" value="TreeGrafter"/>
</dbReference>
<gene>
    <name evidence="11" type="ORF">C7B65_08770</name>
</gene>
<dbReference type="InterPro" id="IPR035965">
    <property type="entry name" value="PAS-like_dom_sf"/>
</dbReference>
<keyword evidence="4" id="KW-0238">DNA-binding</keyword>
<evidence type="ECO:0000313" key="12">
    <source>
        <dbReference type="Proteomes" id="UP000238634"/>
    </source>
</evidence>
<dbReference type="GO" id="GO:0032993">
    <property type="term" value="C:protein-DNA complex"/>
    <property type="evidence" value="ECO:0007669"/>
    <property type="project" value="TreeGrafter"/>
</dbReference>
<dbReference type="InterPro" id="IPR001610">
    <property type="entry name" value="PAC"/>
</dbReference>
<keyword evidence="12" id="KW-1185">Reference proteome</keyword>
<comment type="caution">
    <text evidence="11">The sequence shown here is derived from an EMBL/GenBank/DDBJ whole genome shotgun (WGS) entry which is preliminary data.</text>
</comment>
<dbReference type="Proteomes" id="UP000238634">
    <property type="component" value="Unassembled WGS sequence"/>
</dbReference>
<dbReference type="GO" id="GO:0006355">
    <property type="term" value="P:regulation of DNA-templated transcription"/>
    <property type="evidence" value="ECO:0007669"/>
    <property type="project" value="TreeGrafter"/>
</dbReference>
<dbReference type="InterPro" id="IPR000700">
    <property type="entry name" value="PAS-assoc_C"/>
</dbReference>
<evidence type="ECO:0000256" key="7">
    <source>
        <dbReference type="SAM" id="Coils"/>
    </source>
</evidence>
<dbReference type="SUPFAM" id="SSF52172">
    <property type="entry name" value="CheY-like"/>
    <property type="match status" value="1"/>
</dbReference>
<dbReference type="PANTHER" id="PTHR48111">
    <property type="entry name" value="REGULATOR OF RPOS"/>
    <property type="match status" value="1"/>
</dbReference>
<evidence type="ECO:0000256" key="2">
    <source>
        <dbReference type="ARBA" id="ARBA00023012"/>
    </source>
</evidence>
<evidence type="ECO:0000256" key="4">
    <source>
        <dbReference type="ARBA" id="ARBA00023125"/>
    </source>
</evidence>
<dbReference type="EMBL" id="PVWG01000007">
    <property type="protein sequence ID" value="PSB20136.1"/>
    <property type="molecule type" value="Genomic_DNA"/>
</dbReference>
<evidence type="ECO:0000259" key="9">
    <source>
        <dbReference type="PROSITE" id="PS50112"/>
    </source>
</evidence>
<dbReference type="Gene3D" id="3.40.50.2300">
    <property type="match status" value="1"/>
</dbReference>
<keyword evidence="1 6" id="KW-0597">Phosphoprotein</keyword>
<dbReference type="SMART" id="SM00091">
    <property type="entry name" value="PAS"/>
    <property type="match status" value="1"/>
</dbReference>
<dbReference type="GO" id="GO:0000976">
    <property type="term" value="F:transcription cis-regulatory region binding"/>
    <property type="evidence" value="ECO:0007669"/>
    <property type="project" value="TreeGrafter"/>
</dbReference>
<feature type="domain" description="PAS" evidence="9">
    <location>
        <begin position="265"/>
        <end position="308"/>
    </location>
</feature>
<feature type="coiled-coil region" evidence="7">
    <location>
        <begin position="234"/>
        <end position="265"/>
    </location>
</feature>
<feature type="modified residue" description="4-aspartylphosphate" evidence="6">
    <location>
        <position position="172"/>
    </location>
</feature>